<feature type="region of interest" description="Disordered" evidence="2">
    <location>
        <begin position="122"/>
        <end position="157"/>
    </location>
</feature>
<dbReference type="PANTHER" id="PTHR45982:SF1">
    <property type="entry name" value="REGULATOR OF CHROMOSOME CONDENSATION"/>
    <property type="match status" value="1"/>
</dbReference>
<feature type="compositionally biased region" description="Low complexity" evidence="2">
    <location>
        <begin position="453"/>
        <end position="462"/>
    </location>
</feature>
<feature type="compositionally biased region" description="Pro residues" evidence="2">
    <location>
        <begin position="518"/>
        <end position="529"/>
    </location>
</feature>
<dbReference type="PANTHER" id="PTHR45982">
    <property type="entry name" value="REGULATOR OF CHROMOSOME CONDENSATION"/>
    <property type="match status" value="1"/>
</dbReference>
<gene>
    <name evidence="3" type="ORF">P43SY_009974</name>
</gene>
<evidence type="ECO:0008006" key="5">
    <source>
        <dbReference type="Google" id="ProtNLM"/>
    </source>
</evidence>
<evidence type="ECO:0000313" key="4">
    <source>
        <dbReference type="Proteomes" id="UP001209570"/>
    </source>
</evidence>
<proteinExistence type="predicted"/>
<dbReference type="PRINTS" id="PR00633">
    <property type="entry name" value="RCCNDNSATION"/>
</dbReference>
<dbReference type="EMBL" id="JAKCXM010000376">
    <property type="protein sequence ID" value="KAJ0394904.1"/>
    <property type="molecule type" value="Genomic_DNA"/>
</dbReference>
<feature type="repeat" description="RCC1" evidence="1">
    <location>
        <begin position="188"/>
        <end position="250"/>
    </location>
</feature>
<comment type="caution">
    <text evidence="3">The sequence shown here is derived from an EMBL/GenBank/DDBJ whole genome shotgun (WGS) entry which is preliminary data.</text>
</comment>
<sequence length="570" mass="61887">MTPDGEHGILYVCDARGVHALDGLLGRRVRGVYGGYDQCVAVVDSGELEWPGKTSHRRDVLEQESVALGLTTQSVRVQQVAFGESHRVALALDGRVLSWGRRDATLSNGELGQVAARWHPVTLTPREQRKRATPEPQQDEGVDAEFADREDAGSDDICRPRRVHFPTELVVRKVACGSHHTVALTDKGDLYAWGRNTEGQLGHGAVTRSADANRLLQGMYAWPKYVGALLGRAPVTDVCCFMHALMVSQSGELYAWGLNTYGQLGLVDSTGEKIENPGARPQPVNQIKPSVRWARVFAGGYISAALSHESRLFTEDLTVRFVPLTEGRLPRGSLAQYDETTREIVCVVPKFSLPGDFAVEVAMNGKHFTTDGHLFVAYQRPTVTAVSLRDARLEGGERLEITVEGELPHTCEKPVLRISPVTADATSKSSDTHLVMGHMMPTDELDPDDTDDTSSVSSSTAARLPKTTTLAFTTPTFLSRGLFTTPPMPYPYVPPPVQDTPPPTDAVEADGAEAPAVVTPPPEPTPPPEVTLGPTEDVDIFVALDGKHFQLESCTDRFQLPLSESPVCGS</sequence>
<name>A0AAD5LWR6_PYTIN</name>
<feature type="repeat" description="RCC1" evidence="1">
    <location>
        <begin position="251"/>
        <end position="309"/>
    </location>
</feature>
<organism evidence="3 4">
    <name type="scientific">Pythium insidiosum</name>
    <name type="common">Pythiosis disease agent</name>
    <dbReference type="NCBI Taxonomy" id="114742"/>
    <lineage>
        <taxon>Eukaryota</taxon>
        <taxon>Sar</taxon>
        <taxon>Stramenopiles</taxon>
        <taxon>Oomycota</taxon>
        <taxon>Peronosporomycetes</taxon>
        <taxon>Pythiales</taxon>
        <taxon>Pythiaceae</taxon>
        <taxon>Pythium</taxon>
    </lineage>
</organism>
<accession>A0AAD5LWR6</accession>
<evidence type="ECO:0000256" key="2">
    <source>
        <dbReference type="SAM" id="MobiDB-lite"/>
    </source>
</evidence>
<dbReference type="PROSITE" id="PS50012">
    <property type="entry name" value="RCC1_3"/>
    <property type="match status" value="3"/>
</dbReference>
<evidence type="ECO:0000256" key="1">
    <source>
        <dbReference type="PROSITE-ProRule" id="PRU00235"/>
    </source>
</evidence>
<dbReference type="InterPro" id="IPR000408">
    <property type="entry name" value="Reg_chr_condens"/>
</dbReference>
<dbReference type="PROSITE" id="PS00626">
    <property type="entry name" value="RCC1_2"/>
    <property type="match status" value="1"/>
</dbReference>
<feature type="region of interest" description="Disordered" evidence="2">
    <location>
        <begin position="498"/>
        <end position="534"/>
    </location>
</feature>
<dbReference type="InterPro" id="IPR009091">
    <property type="entry name" value="RCC1/BLIP-II"/>
</dbReference>
<dbReference type="Proteomes" id="UP001209570">
    <property type="component" value="Unassembled WGS sequence"/>
</dbReference>
<dbReference type="AlphaFoldDB" id="A0AAD5LWR6"/>
<protein>
    <recommendedName>
        <fullName evidence="5">Regulator of chromosome condensation (RCC1)-like protein</fullName>
    </recommendedName>
</protein>
<dbReference type="Gene3D" id="2.130.10.30">
    <property type="entry name" value="Regulator of chromosome condensation 1/beta-lactamase-inhibitor protein II"/>
    <property type="match status" value="2"/>
</dbReference>
<feature type="compositionally biased region" description="Basic and acidic residues" evidence="2">
    <location>
        <begin position="146"/>
        <end position="157"/>
    </location>
</feature>
<reference evidence="3" key="1">
    <citation type="submission" date="2021-12" db="EMBL/GenBank/DDBJ databases">
        <title>Prjna785345.</title>
        <authorList>
            <person name="Rujirawat T."/>
            <person name="Krajaejun T."/>
        </authorList>
    </citation>
    <scope>NUCLEOTIDE SEQUENCE</scope>
    <source>
        <strain evidence="3">Pi057C3</strain>
    </source>
</reference>
<keyword evidence="4" id="KW-1185">Reference proteome</keyword>
<evidence type="ECO:0000313" key="3">
    <source>
        <dbReference type="EMBL" id="KAJ0394904.1"/>
    </source>
</evidence>
<dbReference type="InterPro" id="IPR051553">
    <property type="entry name" value="Ran_GTPase-activating"/>
</dbReference>
<feature type="region of interest" description="Disordered" evidence="2">
    <location>
        <begin position="442"/>
        <end position="462"/>
    </location>
</feature>
<feature type="compositionally biased region" description="Acidic residues" evidence="2">
    <location>
        <begin position="443"/>
        <end position="452"/>
    </location>
</feature>
<dbReference type="Pfam" id="PF13540">
    <property type="entry name" value="RCC1_2"/>
    <property type="match status" value="1"/>
</dbReference>
<dbReference type="SUPFAM" id="SSF50985">
    <property type="entry name" value="RCC1/BLIP-II"/>
    <property type="match status" value="1"/>
</dbReference>
<dbReference type="Pfam" id="PF00415">
    <property type="entry name" value="RCC1"/>
    <property type="match status" value="1"/>
</dbReference>
<feature type="repeat" description="RCC1" evidence="1">
    <location>
        <begin position="94"/>
        <end position="187"/>
    </location>
</feature>